<dbReference type="SMR" id="A0A482XBX4"/>
<dbReference type="PANTHER" id="PTHR31935:SF1">
    <property type="entry name" value="COILED-COIL DOMAIN-CONTAINING PROTEIN 13"/>
    <property type="match status" value="1"/>
</dbReference>
<dbReference type="GO" id="GO:1905515">
    <property type="term" value="P:non-motile cilium assembly"/>
    <property type="evidence" value="ECO:0007669"/>
    <property type="project" value="TreeGrafter"/>
</dbReference>
<name>A0A482XBX4_LAOST</name>
<dbReference type="EMBL" id="QKKF02012754">
    <property type="protein sequence ID" value="RZF43256.1"/>
    <property type="molecule type" value="Genomic_DNA"/>
</dbReference>
<feature type="coiled-coil region" evidence="1">
    <location>
        <begin position="88"/>
        <end position="238"/>
    </location>
</feature>
<keyword evidence="1" id="KW-0175">Coiled coil</keyword>
<dbReference type="GO" id="GO:0034451">
    <property type="term" value="C:centriolar satellite"/>
    <property type="evidence" value="ECO:0007669"/>
    <property type="project" value="TreeGrafter"/>
</dbReference>
<protein>
    <recommendedName>
        <fullName evidence="5">Coiled-coil domain-containing protein 13</fullName>
    </recommendedName>
</protein>
<feature type="region of interest" description="Disordered" evidence="2">
    <location>
        <begin position="1"/>
        <end position="33"/>
    </location>
</feature>
<dbReference type="STRING" id="195883.A0A482XBX4"/>
<dbReference type="InterPro" id="IPR038929">
    <property type="entry name" value="CCDC13"/>
</dbReference>
<organism evidence="3 4">
    <name type="scientific">Laodelphax striatellus</name>
    <name type="common">Small brown planthopper</name>
    <name type="synonym">Delphax striatella</name>
    <dbReference type="NCBI Taxonomy" id="195883"/>
    <lineage>
        <taxon>Eukaryota</taxon>
        <taxon>Metazoa</taxon>
        <taxon>Ecdysozoa</taxon>
        <taxon>Arthropoda</taxon>
        <taxon>Hexapoda</taxon>
        <taxon>Insecta</taxon>
        <taxon>Pterygota</taxon>
        <taxon>Neoptera</taxon>
        <taxon>Paraneoptera</taxon>
        <taxon>Hemiptera</taxon>
        <taxon>Auchenorrhyncha</taxon>
        <taxon>Fulgoroidea</taxon>
        <taxon>Delphacidae</taxon>
        <taxon>Criomorphinae</taxon>
        <taxon>Laodelphax</taxon>
    </lineage>
</organism>
<reference evidence="3 4" key="1">
    <citation type="journal article" date="2017" name="Gigascience">
        <title>Genome sequence of the small brown planthopper, Laodelphax striatellus.</title>
        <authorList>
            <person name="Zhu J."/>
            <person name="Jiang F."/>
            <person name="Wang X."/>
            <person name="Yang P."/>
            <person name="Bao Y."/>
            <person name="Zhao W."/>
            <person name="Wang W."/>
            <person name="Lu H."/>
            <person name="Wang Q."/>
            <person name="Cui N."/>
            <person name="Li J."/>
            <person name="Chen X."/>
            <person name="Luo L."/>
            <person name="Yu J."/>
            <person name="Kang L."/>
            <person name="Cui F."/>
        </authorList>
    </citation>
    <scope>NUCLEOTIDE SEQUENCE [LARGE SCALE GENOMIC DNA]</scope>
    <source>
        <strain evidence="3">Lst14</strain>
    </source>
</reference>
<accession>A0A482XBX4</accession>
<evidence type="ECO:0000313" key="4">
    <source>
        <dbReference type="Proteomes" id="UP000291343"/>
    </source>
</evidence>
<dbReference type="OrthoDB" id="10070368at2759"/>
<feature type="coiled-coil region" evidence="1">
    <location>
        <begin position="467"/>
        <end position="578"/>
    </location>
</feature>
<dbReference type="PANTHER" id="PTHR31935">
    <property type="entry name" value="COILED-COIL DOMAIN-CONTAINING PROTEIN 13"/>
    <property type="match status" value="1"/>
</dbReference>
<comment type="caution">
    <text evidence="3">The sequence shown here is derived from an EMBL/GenBank/DDBJ whole genome shotgun (WGS) entry which is preliminary data.</text>
</comment>
<evidence type="ECO:0000256" key="2">
    <source>
        <dbReference type="SAM" id="MobiDB-lite"/>
    </source>
</evidence>
<dbReference type="AlphaFoldDB" id="A0A482XBX4"/>
<feature type="coiled-coil region" evidence="1">
    <location>
        <begin position="293"/>
        <end position="320"/>
    </location>
</feature>
<evidence type="ECO:0008006" key="5">
    <source>
        <dbReference type="Google" id="ProtNLM"/>
    </source>
</evidence>
<dbReference type="InParanoid" id="A0A482XBX4"/>
<sequence length="598" mass="68069">MSSKKKSLRKTSELRKSTRLKKKPASPPRDLLVSKSLITVVDTGNAHLPMILPGVNPSTPRSASTKKNEEKDDPGLDNLNPEEFKKKLMISEDLNRQMKNKIEVLTNENATLQQRVDELSAQLTALEVKCPPALHGRASDLAASKIVELSKKIRELTAELEVTKLRARTLENGGKDYLSRRSPSDTAENIEDENKKSIEIKELTEKLNSANLKYYEAKNQSQKLKQDLKAAHKALANEIGEEYSLQNALTGNGWRGRAQKISSLQLKVSQLAEKLANQQSFQSQSHDVLVNVRQAEKEMRNELATELKECKSELEQTKNKFNVSKMRCKVLEGELQSNKEKINSILNKSNHDDQLIAALTSQVNSLKDKYGIDVTKISSEMEKKCFELEEKLQMEKMKTAHLQNTLNSREDRIAHLKEKTNVLIRNKSKEKADASEMTQTRECGINTAQDLLNQISEAERIRLLELIQVLNKRIESQRNCLNQQEEELRNERQKTAKLETKVARLELLRVNNNGSTDKMYSSKLSIDDSNNVNEKTQEKIELLEEQCATLKTRLRCLSQEKVEDVQSLTNLLEEAKMKFMEALKSKTTRDVQFAIPSF</sequence>
<keyword evidence="4" id="KW-1185">Reference proteome</keyword>
<dbReference type="GO" id="GO:0031122">
    <property type="term" value="P:cytoplasmic microtubule organization"/>
    <property type="evidence" value="ECO:0007669"/>
    <property type="project" value="TreeGrafter"/>
</dbReference>
<feature type="compositionally biased region" description="Polar residues" evidence="2">
    <location>
        <begin position="56"/>
        <end position="65"/>
    </location>
</feature>
<dbReference type="FunCoup" id="A0A482XBX4">
    <property type="interactions" value="9"/>
</dbReference>
<gene>
    <name evidence="3" type="ORF">LSTR_LSTR001517</name>
</gene>
<dbReference type="Proteomes" id="UP000291343">
    <property type="component" value="Unassembled WGS sequence"/>
</dbReference>
<proteinExistence type="predicted"/>
<feature type="region of interest" description="Disordered" evidence="2">
    <location>
        <begin position="50"/>
        <end position="82"/>
    </location>
</feature>
<evidence type="ECO:0000256" key="1">
    <source>
        <dbReference type="SAM" id="Coils"/>
    </source>
</evidence>
<evidence type="ECO:0000313" key="3">
    <source>
        <dbReference type="EMBL" id="RZF43256.1"/>
    </source>
</evidence>